<comment type="caution">
    <text evidence="3">The sequence shown here is derived from an EMBL/GenBank/DDBJ whole genome shotgun (WGS) entry which is preliminary data.</text>
</comment>
<accession>A0ABP7FE66</accession>
<dbReference type="Proteomes" id="UP001500908">
    <property type="component" value="Unassembled WGS sequence"/>
</dbReference>
<sequence length="359" mass="39944">MEANEAMGGDPGSPDDYLDFWAPDPPCWTWRDILEKLGLVAPSALRRRGVAAITALLVLCCLTPLSPVTATMTSPALAAVPAVPTEDLDTLVSRADALSEEYNGELLDMEAVIDDAEQAKERAEKTEAKVETARKQVRQLAIASYTSGGLEPALTLFVENQPQDVIDRAQVVDHLSTANQDRIDQLQQAIARDKEAQKNAEEKVAAVKEDLEELEERRKEVQEMIADHPNQQMGGPDNLTPRTRQMRDLIIEEFGEGTSVGGVGCYRPYGGWVIGEHPKGRACDFMLNANGQIPSQEQIDRGYAIAEWAQDNADRLGIMYIIYRQEIWDIRRGSEGWRPMADRGSITENHYDHVHISMF</sequence>
<dbReference type="InterPro" id="IPR058593">
    <property type="entry name" value="ARB_07466-like_C"/>
</dbReference>
<evidence type="ECO:0000256" key="1">
    <source>
        <dbReference type="SAM" id="Coils"/>
    </source>
</evidence>
<evidence type="ECO:0000259" key="2">
    <source>
        <dbReference type="Pfam" id="PF26571"/>
    </source>
</evidence>
<organism evidence="3 4">
    <name type="scientific">Salinactinospora qingdaonensis</name>
    <dbReference type="NCBI Taxonomy" id="702744"/>
    <lineage>
        <taxon>Bacteria</taxon>
        <taxon>Bacillati</taxon>
        <taxon>Actinomycetota</taxon>
        <taxon>Actinomycetes</taxon>
        <taxon>Streptosporangiales</taxon>
        <taxon>Nocardiopsidaceae</taxon>
        <taxon>Salinactinospora</taxon>
    </lineage>
</organism>
<protein>
    <recommendedName>
        <fullName evidence="2">ARB-07466-like C-terminal domain-containing protein</fullName>
    </recommendedName>
</protein>
<feature type="domain" description="ARB-07466-like C-terminal" evidence="2">
    <location>
        <begin position="237"/>
        <end position="351"/>
    </location>
</feature>
<dbReference type="Gene3D" id="6.10.250.3150">
    <property type="match status" value="1"/>
</dbReference>
<proteinExistence type="predicted"/>
<feature type="coiled-coil region" evidence="1">
    <location>
        <begin position="183"/>
        <end position="231"/>
    </location>
</feature>
<gene>
    <name evidence="3" type="ORF">GCM10022402_14500</name>
</gene>
<evidence type="ECO:0000313" key="3">
    <source>
        <dbReference type="EMBL" id="GAA3735405.1"/>
    </source>
</evidence>
<evidence type="ECO:0000313" key="4">
    <source>
        <dbReference type="Proteomes" id="UP001500908"/>
    </source>
</evidence>
<keyword evidence="4" id="KW-1185">Reference proteome</keyword>
<feature type="coiled-coil region" evidence="1">
    <location>
        <begin position="99"/>
        <end position="143"/>
    </location>
</feature>
<reference evidence="4" key="1">
    <citation type="journal article" date="2019" name="Int. J. Syst. Evol. Microbiol.">
        <title>The Global Catalogue of Microorganisms (GCM) 10K type strain sequencing project: providing services to taxonomists for standard genome sequencing and annotation.</title>
        <authorList>
            <consortium name="The Broad Institute Genomics Platform"/>
            <consortium name="The Broad Institute Genome Sequencing Center for Infectious Disease"/>
            <person name="Wu L."/>
            <person name="Ma J."/>
        </authorList>
    </citation>
    <scope>NUCLEOTIDE SEQUENCE [LARGE SCALE GENOMIC DNA]</scope>
    <source>
        <strain evidence="4">JCM 17137</strain>
    </source>
</reference>
<dbReference type="Pfam" id="PF26571">
    <property type="entry name" value="VldE"/>
    <property type="match status" value="1"/>
</dbReference>
<dbReference type="EMBL" id="BAABDD010000005">
    <property type="protein sequence ID" value="GAA3735405.1"/>
    <property type="molecule type" value="Genomic_DNA"/>
</dbReference>
<name>A0ABP7FE66_9ACTN</name>
<keyword evidence="1" id="KW-0175">Coiled coil</keyword>